<reference evidence="2 3" key="1">
    <citation type="submission" date="2021-02" db="EMBL/GenBank/DDBJ databases">
        <title>Genome assembly of Pseudopithomyces chartarum.</title>
        <authorList>
            <person name="Jauregui R."/>
            <person name="Singh J."/>
            <person name="Voisey C."/>
        </authorList>
    </citation>
    <scope>NUCLEOTIDE SEQUENCE [LARGE SCALE GENOMIC DNA]</scope>
    <source>
        <strain evidence="2 3">AGR01</strain>
    </source>
</reference>
<proteinExistence type="predicted"/>
<feature type="compositionally biased region" description="Low complexity" evidence="1">
    <location>
        <begin position="9"/>
        <end position="27"/>
    </location>
</feature>
<gene>
    <name evidence="2" type="ORF">GRF29_161g272295</name>
</gene>
<feature type="compositionally biased region" description="Polar residues" evidence="1">
    <location>
        <begin position="32"/>
        <end position="43"/>
    </location>
</feature>
<dbReference type="EMBL" id="WVTA01000014">
    <property type="protein sequence ID" value="KAK3202141.1"/>
    <property type="molecule type" value="Genomic_DNA"/>
</dbReference>
<comment type="caution">
    <text evidence="2">The sequence shown here is derived from an EMBL/GenBank/DDBJ whole genome shotgun (WGS) entry which is preliminary data.</text>
</comment>
<evidence type="ECO:0000256" key="1">
    <source>
        <dbReference type="SAM" id="MobiDB-lite"/>
    </source>
</evidence>
<sequence length="159" mass="17028">MPPKKRTTTKATATKRTTAAKTTATKRTTTKHVANTNTAPSTRLTKRSPAPTPPLPQASLRPANTDARNPPQLPQPTHEIIELSSTSPSPIQNNALEDRPYAAIENVPSNGIRPKDSTQDLVINSIEPLTADTLPIPPPPASPRKSSEATSHTRPLSKV</sequence>
<accession>A0AAN6LU06</accession>
<protein>
    <submittedName>
        <fullName evidence="2">Uncharacterized protein</fullName>
    </submittedName>
</protein>
<evidence type="ECO:0000313" key="3">
    <source>
        <dbReference type="Proteomes" id="UP001280581"/>
    </source>
</evidence>
<feature type="region of interest" description="Disordered" evidence="1">
    <location>
        <begin position="1"/>
        <end position="159"/>
    </location>
</feature>
<dbReference type="Proteomes" id="UP001280581">
    <property type="component" value="Unassembled WGS sequence"/>
</dbReference>
<dbReference type="AlphaFoldDB" id="A0AAN6LU06"/>
<feature type="compositionally biased region" description="Polar residues" evidence="1">
    <location>
        <begin position="83"/>
        <end position="95"/>
    </location>
</feature>
<keyword evidence="3" id="KW-1185">Reference proteome</keyword>
<name>A0AAN6LU06_9PLEO</name>
<feature type="compositionally biased region" description="Polar residues" evidence="1">
    <location>
        <begin position="148"/>
        <end position="159"/>
    </location>
</feature>
<evidence type="ECO:0000313" key="2">
    <source>
        <dbReference type="EMBL" id="KAK3202141.1"/>
    </source>
</evidence>
<organism evidence="2 3">
    <name type="scientific">Pseudopithomyces chartarum</name>
    <dbReference type="NCBI Taxonomy" id="1892770"/>
    <lineage>
        <taxon>Eukaryota</taxon>
        <taxon>Fungi</taxon>
        <taxon>Dikarya</taxon>
        <taxon>Ascomycota</taxon>
        <taxon>Pezizomycotina</taxon>
        <taxon>Dothideomycetes</taxon>
        <taxon>Pleosporomycetidae</taxon>
        <taxon>Pleosporales</taxon>
        <taxon>Massarineae</taxon>
        <taxon>Didymosphaeriaceae</taxon>
        <taxon>Pseudopithomyces</taxon>
    </lineage>
</organism>